<dbReference type="CDD" id="cd11336">
    <property type="entry name" value="AmyAc_MTSase"/>
    <property type="match status" value="1"/>
</dbReference>
<evidence type="ECO:0000313" key="3">
    <source>
        <dbReference type="Proteomes" id="UP001600165"/>
    </source>
</evidence>
<accession>A0ABW6IEV4</accession>
<evidence type="ECO:0000259" key="1">
    <source>
        <dbReference type="SMART" id="SM00642"/>
    </source>
</evidence>
<name>A0ABW6IEV4_9CYAN</name>
<keyword evidence="2" id="KW-0413">Isomerase</keyword>
<feature type="domain" description="Glycosyl hydrolase family 13 catalytic" evidence="1">
    <location>
        <begin position="11"/>
        <end position="805"/>
    </location>
</feature>
<dbReference type="GO" id="GO:0047470">
    <property type="term" value="F:(1,4)-alpha-D-glucan 1-alpha-D-glucosylmutase activity"/>
    <property type="evidence" value="ECO:0007669"/>
    <property type="project" value="UniProtKB-EC"/>
</dbReference>
<dbReference type="InterPro" id="IPR012767">
    <property type="entry name" value="Trehalose_TreY"/>
</dbReference>
<reference evidence="2 3" key="1">
    <citation type="submission" date="2024-10" db="EMBL/GenBank/DDBJ databases">
        <authorList>
            <person name="Ratan Roy A."/>
            <person name="Morales Sandoval P.H."/>
            <person name="De Los Santos Villalobos S."/>
            <person name="Chakraborty S."/>
            <person name="Mukherjee J."/>
        </authorList>
    </citation>
    <scope>NUCLEOTIDE SEQUENCE [LARGE SCALE GENOMIC DNA]</scope>
    <source>
        <strain evidence="2 3">S1</strain>
    </source>
</reference>
<dbReference type="Pfam" id="PF00128">
    <property type="entry name" value="Alpha-amylase"/>
    <property type="match status" value="1"/>
</dbReference>
<organism evidence="2 3">
    <name type="scientific">Almyronema epifaneia S1</name>
    <dbReference type="NCBI Taxonomy" id="2991925"/>
    <lineage>
        <taxon>Bacteria</taxon>
        <taxon>Bacillati</taxon>
        <taxon>Cyanobacteriota</taxon>
        <taxon>Cyanophyceae</taxon>
        <taxon>Nodosilineales</taxon>
        <taxon>Nodosilineaceae</taxon>
        <taxon>Almyronema</taxon>
        <taxon>Almyronema epifaneia</taxon>
    </lineage>
</organism>
<dbReference type="SUPFAM" id="SSF51445">
    <property type="entry name" value="(Trans)glycosidases"/>
    <property type="match status" value="1"/>
</dbReference>
<dbReference type="Proteomes" id="UP001600165">
    <property type="component" value="Unassembled WGS sequence"/>
</dbReference>
<protein>
    <submittedName>
        <fullName evidence="2">Malto-oligosyltrehalose synthase</fullName>
        <ecNumber evidence="2">5.4.99.15</ecNumber>
    </submittedName>
</protein>
<dbReference type="InterPro" id="IPR017853">
    <property type="entry name" value="GH"/>
</dbReference>
<gene>
    <name evidence="2" type="primary">treY</name>
    <name evidence="2" type="ORF">ACFVKH_10540</name>
</gene>
<dbReference type="EC" id="5.4.99.15" evidence="2"/>
<dbReference type="Gene3D" id="3.20.20.80">
    <property type="entry name" value="Glycosidases"/>
    <property type="match status" value="4"/>
</dbReference>
<keyword evidence="3" id="KW-1185">Reference proteome</keyword>
<dbReference type="SMART" id="SM00642">
    <property type="entry name" value="Aamy"/>
    <property type="match status" value="1"/>
</dbReference>
<dbReference type="EMBL" id="JBHZOL010000071">
    <property type="protein sequence ID" value="MFE4106715.1"/>
    <property type="molecule type" value="Genomic_DNA"/>
</dbReference>
<comment type="caution">
    <text evidence="2">The sequence shown here is derived from an EMBL/GenBank/DDBJ whole genome shotgun (WGS) entry which is preliminary data.</text>
</comment>
<evidence type="ECO:0000313" key="2">
    <source>
        <dbReference type="EMBL" id="MFE4106715.1"/>
    </source>
</evidence>
<dbReference type="RefSeq" id="WP_377964949.1">
    <property type="nucleotide sequence ID" value="NZ_JBHZOL010000071.1"/>
</dbReference>
<dbReference type="PANTHER" id="PTHR10357:SF216">
    <property type="entry name" value="MALTOOLIGOSYL TREHALOSE SYNTHASE-RELATED"/>
    <property type="match status" value="1"/>
</dbReference>
<dbReference type="PANTHER" id="PTHR10357">
    <property type="entry name" value="ALPHA-AMYLASE FAMILY MEMBER"/>
    <property type="match status" value="1"/>
</dbReference>
<sequence length="933" mass="107753">MRIPTATYRLQFCPDFTFADAQKIVPYLKELGISDIYASPIFKARSGSPHGYDVVDPTQLNPDLGTEANFESLVEALHQQQMGWVQDIVPNHMAYDSQNHFLMDVMEHGSQSEYFHYFDIDWEHPYEDIRGKILAPLLGDFYGRCLEAGQIQLAYEESGLTVNYYDLKLPLNIESYGLFLRQDLGQLARDLGRRHPDFIKLLGLLYMLKGIATETTGQQRRDQAQFVKELLWELYEGNSEIKAFIDRNIKTFNGQPNQAESFDLLDQLLNAQFYRLSFWKVGAEELNYRRFFTVNELISIRVEDPEVFKKTHHLISRLVKDGKIEGLRVDHVDGLYDPSRYLQRLRESMGDIYLTVEKILESDEELPTKWPIQGTSGYDFLNQVNSVFCDRNHKQAFSQIYAQLVGYVPDYKEVFCEKKRLIAGTTLVGDINNLAHLLKQIAGKYRYGRDFTFNGLRKAIQEVLVQFPIYCTYINSTTVGSRDRAYIQTAIRRSRQSLPRLLNELNLIEKILLLDEQDTLTDSERALWLHFVMRFQQFSGPLMAKGIEDTLFYVYNRFLSLNEVGGDPSQFGLSLEAFHQANQQRLADWPHSMNATSTHDTKRSEDVRSRLNVLSEIPRVWKQQVDTWRDLNRDHKTVVDDRQIPDDNDEYFLYQTLMGAFPFSGEVSAEFVSRIKDYLVKAVREAKVHTAWLRPDSEYEEGFVAFAEKLLQPGQDNEFLQTFLPFQQKIATYGRLNSLSQTLLKIASPGVPDFYQGTELWDLSLVDPDNRRPVDYDERLSFVQEIKRRCQTGMASLLDDLAASRADGRQKLFLIVQALAARQQYGRVFQKGEYIPLKVNGTHANHVIAFARRYQDTTLMAIAPRFLTGLIQPDTQPLGKIVWQDTYLDIPAELRAPWQDTLTHTKIMDTAQLPIGNILQRFPVALLVNQPTP</sequence>
<dbReference type="NCBIfam" id="TIGR02401">
    <property type="entry name" value="trehalose_TreY"/>
    <property type="match status" value="1"/>
</dbReference>
<proteinExistence type="predicted"/>
<dbReference type="InterPro" id="IPR006047">
    <property type="entry name" value="GH13_cat_dom"/>
</dbReference>